<proteinExistence type="predicted"/>
<keyword evidence="2" id="KW-0812">Transmembrane</keyword>
<accession>A0AB35U8B4</accession>
<dbReference type="AlphaFoldDB" id="A0AB35U8B4"/>
<evidence type="ECO:0000256" key="1">
    <source>
        <dbReference type="SAM" id="MobiDB-lite"/>
    </source>
</evidence>
<feature type="compositionally biased region" description="Low complexity" evidence="1">
    <location>
        <begin position="202"/>
        <end position="230"/>
    </location>
</feature>
<protein>
    <submittedName>
        <fullName evidence="3">Uncharacterized protein</fullName>
    </submittedName>
</protein>
<feature type="region of interest" description="Disordered" evidence="1">
    <location>
        <begin position="196"/>
        <end position="230"/>
    </location>
</feature>
<organism evidence="3 4">
    <name type="scientific">Grylomicrobium aquisgranensis</name>
    <dbReference type="NCBI Taxonomy" id="2926318"/>
    <lineage>
        <taxon>Bacteria</taxon>
        <taxon>Bacillati</taxon>
        <taxon>Bacillota</taxon>
        <taxon>Erysipelotrichia</taxon>
        <taxon>Erysipelotrichales</taxon>
        <taxon>Erysipelotrichaceae</taxon>
        <taxon>Grylomicrobium</taxon>
    </lineage>
</organism>
<dbReference type="RefSeq" id="WP_370596542.1">
    <property type="nucleotide sequence ID" value="NZ_JALBUR010000035.1"/>
</dbReference>
<keyword evidence="4" id="KW-1185">Reference proteome</keyword>
<dbReference type="EMBL" id="JALBUR010000035">
    <property type="protein sequence ID" value="MDX8420392.1"/>
    <property type="molecule type" value="Genomic_DNA"/>
</dbReference>
<name>A0AB35U8B4_9FIRM</name>
<reference evidence="3 4" key="1">
    <citation type="submission" date="2022-03" db="EMBL/GenBank/DDBJ databases">
        <title>Novel taxa within the pig intestine.</title>
        <authorList>
            <person name="Wylensek D."/>
            <person name="Bishof K."/>
            <person name="Afrizal A."/>
            <person name="Clavel T."/>
        </authorList>
    </citation>
    <scope>NUCLEOTIDE SEQUENCE [LARGE SCALE GENOMIC DNA]</scope>
    <source>
        <strain evidence="3 4">CLA-KB-P133</strain>
    </source>
</reference>
<keyword evidence="2" id="KW-1133">Transmembrane helix</keyword>
<comment type="caution">
    <text evidence="3">The sequence shown here is derived from an EMBL/GenBank/DDBJ whole genome shotgun (WGS) entry which is preliminary data.</text>
</comment>
<sequence length="230" mass="24920">MKQTNNKANRNIKKSHRSRRTVAVFWICLILVLAPIVVLGWVLFSSAMDTGSPVFGNRYEGDLDPSITKSDLKTVDEKVAGLDGVQAEFSNLASATLRVYAQISQDATADDATAKAQEIYSTISEVLDPSVYFTQADGKKMYDLEIHVYNMDSSQDRTSDAFVYVIDTKTSSMTAPECQTVSEARYPELAEQLRQDVENRKAAAAAASASPQPTAAASADAGTTDSTEGQ</sequence>
<evidence type="ECO:0000313" key="4">
    <source>
        <dbReference type="Proteomes" id="UP001286174"/>
    </source>
</evidence>
<evidence type="ECO:0000256" key="2">
    <source>
        <dbReference type="SAM" id="Phobius"/>
    </source>
</evidence>
<dbReference type="Proteomes" id="UP001286174">
    <property type="component" value="Unassembled WGS sequence"/>
</dbReference>
<gene>
    <name evidence="3" type="ORF">MOZ60_09880</name>
</gene>
<keyword evidence="2" id="KW-0472">Membrane</keyword>
<feature type="transmembrane region" description="Helical" evidence="2">
    <location>
        <begin position="21"/>
        <end position="44"/>
    </location>
</feature>
<evidence type="ECO:0000313" key="3">
    <source>
        <dbReference type="EMBL" id="MDX8420392.1"/>
    </source>
</evidence>